<dbReference type="Proteomes" id="UP001596119">
    <property type="component" value="Unassembled WGS sequence"/>
</dbReference>
<evidence type="ECO:0000256" key="1">
    <source>
        <dbReference type="SAM" id="MobiDB-lite"/>
    </source>
</evidence>
<feature type="domain" description="DnaJ homologue subfamily C member 28 conserved" evidence="2">
    <location>
        <begin position="7"/>
        <end position="75"/>
    </location>
</feature>
<feature type="compositionally biased region" description="Pro residues" evidence="1">
    <location>
        <begin position="139"/>
        <end position="153"/>
    </location>
</feature>
<comment type="caution">
    <text evidence="3">The sequence shown here is derived from an EMBL/GenBank/DDBJ whole genome shotgun (WGS) entry which is preliminary data.</text>
</comment>
<sequence>MRYESAVEKAIREAAERGAFDDLPGKGKPLPNLADADENWWIKGYLRREGMPSDALLPTPIQLRKEVERLPETVRDLPTEQAVRAFVADLNARIVASLRAPDGPRLPLRRADPEAAVEAWRGHRAAGTEALRRARDQEPPVPPPPEPPAPPRRPWWRRRARPN</sequence>
<feature type="region of interest" description="Disordered" evidence="1">
    <location>
        <begin position="119"/>
        <end position="163"/>
    </location>
</feature>
<dbReference type="InterPro" id="IPR018961">
    <property type="entry name" value="DnaJ_homolog_subfam-C_membr-28"/>
</dbReference>
<reference evidence="4" key="1">
    <citation type="journal article" date="2019" name="Int. J. Syst. Evol. Microbiol.">
        <title>The Global Catalogue of Microorganisms (GCM) 10K type strain sequencing project: providing services to taxonomists for standard genome sequencing and annotation.</title>
        <authorList>
            <consortium name="The Broad Institute Genomics Platform"/>
            <consortium name="The Broad Institute Genome Sequencing Center for Infectious Disease"/>
            <person name="Wu L."/>
            <person name="Ma J."/>
        </authorList>
    </citation>
    <scope>NUCLEOTIDE SEQUENCE [LARGE SCALE GENOMIC DNA]</scope>
    <source>
        <strain evidence="4">CGMCC 4.7397</strain>
    </source>
</reference>
<dbReference type="Pfam" id="PF09350">
    <property type="entry name" value="DJC28_CD"/>
    <property type="match status" value="1"/>
</dbReference>
<feature type="compositionally biased region" description="Basic residues" evidence="1">
    <location>
        <begin position="154"/>
        <end position="163"/>
    </location>
</feature>
<accession>A0ABW1IFK7</accession>
<evidence type="ECO:0000259" key="2">
    <source>
        <dbReference type="Pfam" id="PF09350"/>
    </source>
</evidence>
<gene>
    <name evidence="3" type="ORF">ACFQH9_22310</name>
</gene>
<evidence type="ECO:0000313" key="3">
    <source>
        <dbReference type="EMBL" id="MFC5951004.1"/>
    </source>
</evidence>
<evidence type="ECO:0000313" key="4">
    <source>
        <dbReference type="Proteomes" id="UP001596119"/>
    </source>
</evidence>
<organism evidence="3 4">
    <name type="scientific">Pseudonocardia lutea</name>
    <dbReference type="NCBI Taxonomy" id="2172015"/>
    <lineage>
        <taxon>Bacteria</taxon>
        <taxon>Bacillati</taxon>
        <taxon>Actinomycetota</taxon>
        <taxon>Actinomycetes</taxon>
        <taxon>Pseudonocardiales</taxon>
        <taxon>Pseudonocardiaceae</taxon>
        <taxon>Pseudonocardia</taxon>
    </lineage>
</organism>
<name>A0ABW1IFK7_9PSEU</name>
<protein>
    <submittedName>
        <fullName evidence="3">DUF1992 domain-containing protein</fullName>
    </submittedName>
</protein>
<dbReference type="EMBL" id="JBHSQK010000061">
    <property type="protein sequence ID" value="MFC5951004.1"/>
    <property type="molecule type" value="Genomic_DNA"/>
</dbReference>
<dbReference type="RefSeq" id="WP_379568548.1">
    <property type="nucleotide sequence ID" value="NZ_JBHSQK010000061.1"/>
</dbReference>
<keyword evidence="4" id="KW-1185">Reference proteome</keyword>
<proteinExistence type="predicted"/>